<dbReference type="RefSeq" id="WP_078929198.1">
    <property type="nucleotide sequence ID" value="NZ_FUXX01000036.1"/>
</dbReference>
<dbReference type="Gene3D" id="3.40.50.1000">
    <property type="entry name" value="HAD superfamily/HAD-like"/>
    <property type="match status" value="1"/>
</dbReference>
<dbReference type="InterPro" id="IPR050155">
    <property type="entry name" value="HAD-like_hydrolase_sf"/>
</dbReference>
<keyword evidence="4" id="KW-0119">Carbohydrate metabolism</keyword>
<keyword evidence="1" id="KW-0479">Metal-binding</keyword>
<proteinExistence type="predicted"/>
<name>A0A1T4VNV9_9GAMM</name>
<gene>
    <name evidence="5" type="ORF">SAMN02745213_01830</name>
</gene>
<dbReference type="PRINTS" id="PR00413">
    <property type="entry name" value="HADHALOGNASE"/>
</dbReference>
<evidence type="ECO:0000256" key="1">
    <source>
        <dbReference type="ARBA" id="ARBA00022723"/>
    </source>
</evidence>
<evidence type="ECO:0000256" key="2">
    <source>
        <dbReference type="ARBA" id="ARBA00022801"/>
    </source>
</evidence>
<dbReference type="SUPFAM" id="SSF56784">
    <property type="entry name" value="HAD-like"/>
    <property type="match status" value="1"/>
</dbReference>
<reference evidence="6" key="1">
    <citation type="submission" date="2017-02" db="EMBL/GenBank/DDBJ databases">
        <authorList>
            <person name="Varghese N."/>
            <person name="Submissions S."/>
        </authorList>
    </citation>
    <scope>NUCLEOTIDE SEQUENCE [LARGE SCALE GENOMIC DNA]</scope>
    <source>
        <strain evidence="6">DSM 3072</strain>
    </source>
</reference>
<evidence type="ECO:0000256" key="3">
    <source>
        <dbReference type="ARBA" id="ARBA00022842"/>
    </source>
</evidence>
<dbReference type="GO" id="GO:0005829">
    <property type="term" value="C:cytosol"/>
    <property type="evidence" value="ECO:0007669"/>
    <property type="project" value="TreeGrafter"/>
</dbReference>
<dbReference type="Pfam" id="PF13419">
    <property type="entry name" value="HAD_2"/>
    <property type="match status" value="1"/>
</dbReference>
<dbReference type="SFLD" id="SFLDG01129">
    <property type="entry name" value="C1.5:_HAD__Beta-PGM__Phosphata"/>
    <property type="match status" value="1"/>
</dbReference>
<protein>
    <submittedName>
        <fullName evidence="5">Phosphoglycolate phosphatase</fullName>
    </submittedName>
</protein>
<dbReference type="EMBL" id="FUXX01000036">
    <property type="protein sequence ID" value="SKA66538.1"/>
    <property type="molecule type" value="Genomic_DNA"/>
</dbReference>
<dbReference type="PANTHER" id="PTHR43434">
    <property type="entry name" value="PHOSPHOGLYCOLATE PHOSPHATASE"/>
    <property type="match status" value="1"/>
</dbReference>
<evidence type="ECO:0000313" key="6">
    <source>
        <dbReference type="Proteomes" id="UP000242432"/>
    </source>
</evidence>
<keyword evidence="3" id="KW-0460">Magnesium</keyword>
<dbReference type="STRING" id="83771.SAMN02910357_01899"/>
<dbReference type="InterPro" id="IPR023214">
    <property type="entry name" value="HAD_sf"/>
</dbReference>
<sequence>MNTKYKAILFDLDGTLLDTAPDLIQACNYTLNRFGYPSLDEKIIRTKVTAGMREMLKLGVPEDKWDTARIDTDMRKCFADFYTEHICDKTKEFSGMDSLMEELHKNRIMTAVITNKYYDMAKKVLSKFNFSKNLELILGCDSLTHSKPHPEPILKALELLNISAKDALYVGDHLNDIKASIAAKTDSVAVLWGYGQNECPDIDTWGATYKADSIEDLKNIIFC</sequence>
<dbReference type="PANTHER" id="PTHR43434:SF23">
    <property type="entry name" value="PHOSPHOGLYCOLATE PHOSPHATASE"/>
    <property type="match status" value="1"/>
</dbReference>
<dbReference type="AlphaFoldDB" id="A0A1T4VNV9"/>
<dbReference type="GO" id="GO:0008967">
    <property type="term" value="F:phosphoglycolate phosphatase activity"/>
    <property type="evidence" value="ECO:0007669"/>
    <property type="project" value="TreeGrafter"/>
</dbReference>
<dbReference type="InterPro" id="IPR036412">
    <property type="entry name" value="HAD-like_sf"/>
</dbReference>
<dbReference type="Proteomes" id="UP000242432">
    <property type="component" value="Unassembled WGS sequence"/>
</dbReference>
<dbReference type="GO" id="GO:0006281">
    <property type="term" value="P:DNA repair"/>
    <property type="evidence" value="ECO:0007669"/>
    <property type="project" value="TreeGrafter"/>
</dbReference>
<keyword evidence="2" id="KW-0378">Hydrolase</keyword>
<dbReference type="FunFam" id="3.40.50.1000:FF:000022">
    <property type="entry name" value="Phosphoglycolate phosphatase"/>
    <property type="match status" value="1"/>
</dbReference>
<dbReference type="SFLD" id="SFLDS00003">
    <property type="entry name" value="Haloacid_Dehalogenase"/>
    <property type="match status" value="1"/>
</dbReference>
<evidence type="ECO:0000256" key="4">
    <source>
        <dbReference type="ARBA" id="ARBA00023277"/>
    </source>
</evidence>
<dbReference type="InterPro" id="IPR041492">
    <property type="entry name" value="HAD_2"/>
</dbReference>
<keyword evidence="6" id="KW-1185">Reference proteome</keyword>
<dbReference type="NCBIfam" id="TIGR01549">
    <property type="entry name" value="HAD-SF-IA-v1"/>
    <property type="match status" value="1"/>
</dbReference>
<evidence type="ECO:0000313" key="5">
    <source>
        <dbReference type="EMBL" id="SKA66538.1"/>
    </source>
</evidence>
<accession>A0A1T4VNV9</accession>
<dbReference type="GO" id="GO:0046872">
    <property type="term" value="F:metal ion binding"/>
    <property type="evidence" value="ECO:0007669"/>
    <property type="project" value="UniProtKB-KW"/>
</dbReference>
<dbReference type="SFLD" id="SFLDG01135">
    <property type="entry name" value="C1.5.6:_HAD__Beta-PGM__Phospha"/>
    <property type="match status" value="1"/>
</dbReference>
<dbReference type="Gene3D" id="1.10.150.240">
    <property type="entry name" value="Putative phosphatase, domain 2"/>
    <property type="match status" value="1"/>
</dbReference>
<dbReference type="InterPro" id="IPR023198">
    <property type="entry name" value="PGP-like_dom2"/>
</dbReference>
<dbReference type="InterPro" id="IPR006439">
    <property type="entry name" value="HAD-SF_hydro_IA"/>
</dbReference>
<organism evidence="5 6">
    <name type="scientific">Succinivibrio dextrinosolvens DSM 3072</name>
    <dbReference type="NCBI Taxonomy" id="1123324"/>
    <lineage>
        <taxon>Bacteria</taxon>
        <taxon>Pseudomonadati</taxon>
        <taxon>Pseudomonadota</taxon>
        <taxon>Gammaproteobacteria</taxon>
        <taxon>Aeromonadales</taxon>
        <taxon>Succinivibrionaceae</taxon>
        <taxon>Succinivibrio</taxon>
    </lineage>
</organism>